<keyword evidence="1" id="KW-0472">Membrane</keyword>
<feature type="transmembrane region" description="Helical" evidence="1">
    <location>
        <begin position="12"/>
        <end position="33"/>
    </location>
</feature>
<accession>A0ABZ1C5I8</accession>
<dbReference type="RefSeq" id="WP_221029587.1">
    <property type="nucleotide sequence ID" value="NZ_CP139781.1"/>
</dbReference>
<dbReference type="PROSITE" id="PS00409">
    <property type="entry name" value="PROKAR_NTER_METHYL"/>
    <property type="match status" value="1"/>
</dbReference>
<protein>
    <submittedName>
        <fullName evidence="2">Prepilin-type N-terminal cleavage/methylation domain-containing protein</fullName>
    </submittedName>
</protein>
<dbReference type="Pfam" id="PF07963">
    <property type="entry name" value="N_methyl"/>
    <property type="match status" value="1"/>
</dbReference>
<reference evidence="2 3" key="2">
    <citation type="submission" date="2023-12" db="EMBL/GenBank/DDBJ databases">
        <title>Description of an unclassified Opitutus bacterium of Verrucomicrobiota.</title>
        <authorList>
            <person name="Zhang D.-F."/>
        </authorList>
    </citation>
    <scope>NUCLEOTIDE SEQUENCE [LARGE SCALE GENOMIC DNA]</scope>
    <source>
        <strain evidence="2 3">WL0086</strain>
    </source>
</reference>
<dbReference type="Proteomes" id="UP000738431">
    <property type="component" value="Chromosome"/>
</dbReference>
<dbReference type="InterPro" id="IPR012902">
    <property type="entry name" value="N_methyl_site"/>
</dbReference>
<keyword evidence="1" id="KW-1133">Transmembrane helix</keyword>
<reference evidence="2 3" key="1">
    <citation type="submission" date="2021-08" db="EMBL/GenBank/DDBJ databases">
        <authorList>
            <person name="Zhang D."/>
            <person name="Zhang A."/>
            <person name="Wang L."/>
        </authorList>
    </citation>
    <scope>NUCLEOTIDE SEQUENCE [LARGE SCALE GENOMIC DNA]</scope>
    <source>
        <strain evidence="2 3">WL0086</strain>
    </source>
</reference>
<evidence type="ECO:0000313" key="3">
    <source>
        <dbReference type="Proteomes" id="UP000738431"/>
    </source>
</evidence>
<evidence type="ECO:0000256" key="1">
    <source>
        <dbReference type="SAM" id="Phobius"/>
    </source>
</evidence>
<sequence length="155" mass="17963">MRRRNDAGFTLLEVMAAMVIVLMAAIVLAGAYMNVLQGYAHAERATRVNADVAFAREILFHIADLEQVEEGGDFQTADGRNVEWRAVVLPTNVADLFDVRFEVRVQGDAQHDDEEVVEEFRLLRPTWSEDDERDKLREESRQRIEEFLRDREARR</sequence>
<organism evidence="2 3">
    <name type="scientific">Actomonas aquatica</name>
    <dbReference type="NCBI Taxonomy" id="2866162"/>
    <lineage>
        <taxon>Bacteria</taxon>
        <taxon>Pseudomonadati</taxon>
        <taxon>Verrucomicrobiota</taxon>
        <taxon>Opitutia</taxon>
        <taxon>Opitutales</taxon>
        <taxon>Opitutaceae</taxon>
        <taxon>Actomonas</taxon>
    </lineage>
</organism>
<evidence type="ECO:0000313" key="2">
    <source>
        <dbReference type="EMBL" id="WRQ86998.1"/>
    </source>
</evidence>
<proteinExistence type="predicted"/>
<dbReference type="EMBL" id="CP139781">
    <property type="protein sequence ID" value="WRQ86998.1"/>
    <property type="molecule type" value="Genomic_DNA"/>
</dbReference>
<keyword evidence="3" id="KW-1185">Reference proteome</keyword>
<name>A0ABZ1C5I8_9BACT</name>
<gene>
    <name evidence="2" type="ORF">K1X11_019465</name>
</gene>
<dbReference type="NCBIfam" id="TIGR02532">
    <property type="entry name" value="IV_pilin_GFxxxE"/>
    <property type="match status" value="1"/>
</dbReference>
<keyword evidence="1" id="KW-0812">Transmembrane</keyword>